<dbReference type="InterPro" id="IPR003342">
    <property type="entry name" value="ArnT-like_N"/>
</dbReference>
<gene>
    <name evidence="13" type="ORF">J2S59_000081</name>
</gene>
<sequence>MTTTVSTSAPAARPPGRGARTWQRARRLALAGSGWPSAIGLAILALVMRLWRLGYPADFLFDETYYAKDGWSLWQHGYVREFVTGANESVLAGDLDVFRETPSMTVHPEVGKWLIGLGQEVFGVTPFGWRVASAVAGALLVLVLVRLTRRLTGSTLLGLTAGTLLMVDGLHFVMSRLALLDIFLALFLLAGVSCLVADRDRARARMARLVPLDTLVEHGWGPVRPLLLRPWRIAAGVMFGLAIGCKWTALFPLAAFGLLTWAWDAGLRREIGVRWPVVRSAVADGIPAFVSLVGVALVVYVATWTGWLVNAEAYEQHLSDTQYGAPWGDYVDTEPDTVLGETVQSLRSLALYHRDVFTFHTQFLNESEHTYQSDPRGWLILNRPVGVDAQLDIPPGEQGCTAVEGSDCLRQILLLGTPLLWWGGVVALVYAAIAWVARRDWRYGVAVVGVLSSWLPWFRYDDRPIFLFYATAFLPFIVLAVTLLLGRVLGPPDATPRRRRTGAVAAGTFVVLVALNFAWFWPVYTDGLLTTAQWLQRIWFREWI</sequence>
<feature type="transmembrane region" description="Helical" evidence="10">
    <location>
        <begin position="28"/>
        <end position="51"/>
    </location>
</feature>
<reference evidence="13 14" key="1">
    <citation type="submission" date="2023-07" db="EMBL/GenBank/DDBJ databases">
        <title>Sequencing the genomes of 1000 actinobacteria strains.</title>
        <authorList>
            <person name="Klenk H.-P."/>
        </authorList>
    </citation>
    <scope>NUCLEOTIDE SEQUENCE [LARGE SCALE GENOMIC DNA]</scope>
    <source>
        <strain evidence="13 14">GD13</strain>
    </source>
</reference>
<evidence type="ECO:0000313" key="14">
    <source>
        <dbReference type="Proteomes" id="UP001240447"/>
    </source>
</evidence>
<evidence type="ECO:0000256" key="7">
    <source>
        <dbReference type="ARBA" id="ARBA00022989"/>
    </source>
</evidence>
<evidence type="ECO:0000256" key="5">
    <source>
        <dbReference type="ARBA" id="ARBA00022679"/>
    </source>
</evidence>
<evidence type="ECO:0000259" key="11">
    <source>
        <dbReference type="Pfam" id="PF02366"/>
    </source>
</evidence>
<feature type="transmembrane region" description="Helical" evidence="10">
    <location>
        <begin position="466"/>
        <end position="489"/>
    </location>
</feature>
<evidence type="ECO:0000256" key="10">
    <source>
        <dbReference type="RuleBase" id="RU367007"/>
    </source>
</evidence>
<proteinExistence type="inferred from homology"/>
<feature type="domain" description="Protein O-mannosyl-transferase C-terminal four TM" evidence="12">
    <location>
        <begin position="349"/>
        <end position="543"/>
    </location>
</feature>
<comment type="similarity">
    <text evidence="3 10">Belongs to the glycosyltransferase 39 family.</text>
</comment>
<dbReference type="Pfam" id="PF02366">
    <property type="entry name" value="PMT"/>
    <property type="match status" value="1"/>
</dbReference>
<feature type="domain" description="ArnT-like N-terminal" evidence="11">
    <location>
        <begin position="41"/>
        <end position="197"/>
    </location>
</feature>
<keyword evidence="7 10" id="KW-1133">Transmembrane helix</keyword>
<dbReference type="PANTHER" id="PTHR10050">
    <property type="entry name" value="DOLICHYL-PHOSPHATE-MANNOSE--PROTEIN MANNOSYLTRANSFERASE"/>
    <property type="match status" value="1"/>
</dbReference>
<evidence type="ECO:0000256" key="2">
    <source>
        <dbReference type="ARBA" id="ARBA00004922"/>
    </source>
</evidence>
<feature type="transmembrane region" description="Helical" evidence="10">
    <location>
        <begin position="419"/>
        <end position="436"/>
    </location>
</feature>
<evidence type="ECO:0000256" key="8">
    <source>
        <dbReference type="ARBA" id="ARBA00023136"/>
    </source>
</evidence>
<keyword evidence="5 10" id="KW-0808">Transferase</keyword>
<evidence type="ECO:0000256" key="6">
    <source>
        <dbReference type="ARBA" id="ARBA00022692"/>
    </source>
</evidence>
<evidence type="ECO:0000256" key="3">
    <source>
        <dbReference type="ARBA" id="ARBA00007222"/>
    </source>
</evidence>
<evidence type="ECO:0000259" key="12">
    <source>
        <dbReference type="Pfam" id="PF16192"/>
    </source>
</evidence>
<evidence type="ECO:0000256" key="4">
    <source>
        <dbReference type="ARBA" id="ARBA00022676"/>
    </source>
</evidence>
<feature type="transmembrane region" description="Helical" evidence="10">
    <location>
        <begin position="501"/>
        <end position="521"/>
    </location>
</feature>
<feature type="transmembrane region" description="Helical" evidence="10">
    <location>
        <begin position="154"/>
        <end position="172"/>
    </location>
</feature>
<protein>
    <recommendedName>
        <fullName evidence="9 10">Polyprenol-phosphate-mannose--protein mannosyltransferase</fullName>
        <ecNumber evidence="10">2.4.1.-</ecNumber>
    </recommendedName>
</protein>
<dbReference type="GO" id="GO:0016740">
    <property type="term" value="F:transferase activity"/>
    <property type="evidence" value="ECO:0007669"/>
    <property type="project" value="UniProtKB-KW"/>
</dbReference>
<keyword evidence="14" id="KW-1185">Reference proteome</keyword>
<dbReference type="InterPro" id="IPR032421">
    <property type="entry name" value="PMT_4TMC"/>
</dbReference>
<feature type="transmembrane region" description="Helical" evidence="10">
    <location>
        <begin position="178"/>
        <end position="197"/>
    </location>
</feature>
<dbReference type="PANTHER" id="PTHR10050:SF46">
    <property type="entry name" value="PROTEIN O-MANNOSYL-TRANSFERASE 2"/>
    <property type="match status" value="1"/>
</dbReference>
<evidence type="ECO:0000256" key="1">
    <source>
        <dbReference type="ARBA" id="ARBA00004127"/>
    </source>
</evidence>
<feature type="transmembrane region" description="Helical" evidence="10">
    <location>
        <begin position="127"/>
        <end position="147"/>
    </location>
</feature>
<dbReference type="Pfam" id="PF16192">
    <property type="entry name" value="PMT_4TMC"/>
    <property type="match status" value="1"/>
</dbReference>
<name>A0ABT9NIP4_9ACTN</name>
<dbReference type="InterPro" id="IPR027005">
    <property type="entry name" value="PMT-like"/>
</dbReference>
<keyword evidence="4 10" id="KW-0328">Glycosyltransferase</keyword>
<dbReference type="EC" id="2.4.1.-" evidence="10"/>
<dbReference type="EMBL" id="JAUSQM010000001">
    <property type="protein sequence ID" value="MDP9820272.1"/>
    <property type="molecule type" value="Genomic_DNA"/>
</dbReference>
<comment type="caution">
    <text evidence="13">The sequence shown here is derived from an EMBL/GenBank/DDBJ whole genome shotgun (WGS) entry which is preliminary data.</text>
</comment>
<keyword evidence="10" id="KW-1003">Cell membrane</keyword>
<feature type="transmembrane region" description="Helical" evidence="10">
    <location>
        <begin position="288"/>
        <end position="309"/>
    </location>
</feature>
<organism evidence="13 14">
    <name type="scientific">Nocardioides massiliensis</name>
    <dbReference type="NCBI Taxonomy" id="1325935"/>
    <lineage>
        <taxon>Bacteria</taxon>
        <taxon>Bacillati</taxon>
        <taxon>Actinomycetota</taxon>
        <taxon>Actinomycetes</taxon>
        <taxon>Propionibacteriales</taxon>
        <taxon>Nocardioidaceae</taxon>
        <taxon>Nocardioides</taxon>
    </lineage>
</organism>
<dbReference type="Proteomes" id="UP001240447">
    <property type="component" value="Unassembled WGS sequence"/>
</dbReference>
<keyword evidence="8 10" id="KW-0472">Membrane</keyword>
<evidence type="ECO:0000256" key="9">
    <source>
        <dbReference type="ARBA" id="ARBA00093617"/>
    </source>
</evidence>
<evidence type="ECO:0000313" key="13">
    <source>
        <dbReference type="EMBL" id="MDP9820272.1"/>
    </source>
</evidence>
<comment type="function">
    <text evidence="10">Protein O-mannosyltransferase that catalyzes the transfer of a single mannose residue from a polyprenol phospho-mannosyl lipidic donor to the hydroxyl group of selected serine and threonine residues in acceptor proteins.</text>
</comment>
<comment type="pathway">
    <text evidence="2 10">Protein modification; protein glycosylation.</text>
</comment>
<keyword evidence="6 10" id="KW-0812">Transmembrane</keyword>
<comment type="subcellular location">
    <subcellularLocation>
        <location evidence="10">Cell membrane</location>
    </subcellularLocation>
    <subcellularLocation>
        <location evidence="1">Endomembrane system</location>
        <topology evidence="1">Multi-pass membrane protein</topology>
    </subcellularLocation>
</comment>
<accession>A0ABT9NIP4</accession>
<dbReference type="RefSeq" id="WP_068116743.1">
    <property type="nucleotide sequence ID" value="NZ_CCXJ01000042.1"/>
</dbReference>